<dbReference type="AlphaFoldDB" id="T0ZFI9"/>
<evidence type="ECO:0000313" key="2">
    <source>
        <dbReference type="EMBL" id="EQD43077.1"/>
    </source>
</evidence>
<gene>
    <name evidence="2" type="ORF">B1B_13964</name>
</gene>
<reference evidence="2" key="2">
    <citation type="journal article" date="2014" name="ISME J.">
        <title>Microbial stratification in low pH oxic and suboxic macroscopic growths along an acid mine drainage.</title>
        <authorList>
            <person name="Mendez-Garcia C."/>
            <person name="Mesa V."/>
            <person name="Sprenger R.R."/>
            <person name="Richter M."/>
            <person name="Diez M.S."/>
            <person name="Solano J."/>
            <person name="Bargiela R."/>
            <person name="Golyshina O.V."/>
            <person name="Manteca A."/>
            <person name="Ramos J.L."/>
            <person name="Gallego J.R."/>
            <person name="Llorente I."/>
            <person name="Martins Dos Santos V.A."/>
            <person name="Jensen O.N."/>
            <person name="Pelaez A.I."/>
            <person name="Sanchez J."/>
            <person name="Ferrer M."/>
        </authorList>
    </citation>
    <scope>NUCLEOTIDE SEQUENCE</scope>
</reference>
<organism evidence="2">
    <name type="scientific">mine drainage metagenome</name>
    <dbReference type="NCBI Taxonomy" id="410659"/>
    <lineage>
        <taxon>unclassified sequences</taxon>
        <taxon>metagenomes</taxon>
        <taxon>ecological metagenomes</taxon>
    </lineage>
</organism>
<name>T0ZFI9_9ZZZZ</name>
<keyword evidence="1" id="KW-1133">Transmembrane helix</keyword>
<feature type="non-terminal residue" evidence="2">
    <location>
        <position position="114"/>
    </location>
</feature>
<dbReference type="EMBL" id="AUZY01009206">
    <property type="protein sequence ID" value="EQD43077.1"/>
    <property type="molecule type" value="Genomic_DNA"/>
</dbReference>
<comment type="caution">
    <text evidence="2">The sequence shown here is derived from an EMBL/GenBank/DDBJ whole genome shotgun (WGS) entry which is preliminary data.</text>
</comment>
<proteinExistence type="predicted"/>
<feature type="transmembrane region" description="Helical" evidence="1">
    <location>
        <begin position="20"/>
        <end position="40"/>
    </location>
</feature>
<keyword evidence="1" id="KW-0812">Transmembrane</keyword>
<sequence>MKYLYLTMGIALILVSLYPFLQGNLILGIILVIIAAFFIYPDARAMIAGKSISTLTYNSIIEQGVKKIEAGNTTITKDKFLESMEKISDILSEQQFVPIVGYDSVYLQYSSEIA</sequence>
<protein>
    <submittedName>
        <fullName evidence="2">Uncharacterized protein</fullName>
    </submittedName>
</protein>
<keyword evidence="1" id="KW-0472">Membrane</keyword>
<reference evidence="2" key="1">
    <citation type="submission" date="2013-08" db="EMBL/GenBank/DDBJ databases">
        <authorList>
            <person name="Mendez C."/>
            <person name="Richter M."/>
            <person name="Ferrer M."/>
            <person name="Sanchez J."/>
        </authorList>
    </citation>
    <scope>NUCLEOTIDE SEQUENCE</scope>
</reference>
<accession>T0ZFI9</accession>
<evidence type="ECO:0000256" key="1">
    <source>
        <dbReference type="SAM" id="Phobius"/>
    </source>
</evidence>